<gene>
    <name evidence="2" type="ORF">ABFB10_16855</name>
</gene>
<comment type="caution">
    <text evidence="2">The sequence shown here is derived from an EMBL/GenBank/DDBJ whole genome shotgun (WGS) entry which is preliminary data.</text>
</comment>
<keyword evidence="1" id="KW-0472">Membrane</keyword>
<feature type="transmembrane region" description="Helical" evidence="1">
    <location>
        <begin position="102"/>
        <end position="118"/>
    </location>
</feature>
<keyword evidence="3" id="KW-1185">Reference proteome</keyword>
<proteinExistence type="predicted"/>
<feature type="transmembrane region" description="Helical" evidence="1">
    <location>
        <begin position="39"/>
        <end position="63"/>
    </location>
</feature>
<feature type="transmembrane region" description="Helical" evidence="1">
    <location>
        <begin position="70"/>
        <end position="90"/>
    </location>
</feature>
<dbReference type="AlphaFoldDB" id="A0AAW9SCA3"/>
<evidence type="ECO:0000256" key="1">
    <source>
        <dbReference type="SAM" id="Phobius"/>
    </source>
</evidence>
<reference evidence="2 3" key="1">
    <citation type="submission" date="2024-05" db="EMBL/GenBank/DDBJ databases">
        <title>Genome sequence of Ponticoccus litoralis KCCM 90028.</title>
        <authorList>
            <person name="Kim J.M."/>
            <person name="Lee J.K."/>
            <person name="Choi B.J."/>
            <person name="Bayburt H."/>
            <person name="Baek J.H."/>
            <person name="Jeon C.O."/>
        </authorList>
    </citation>
    <scope>NUCLEOTIDE SEQUENCE [LARGE SCALE GENOMIC DNA]</scope>
    <source>
        <strain evidence="2 3">KCCM 90028</strain>
    </source>
</reference>
<protein>
    <submittedName>
        <fullName evidence="2">Uncharacterized protein</fullName>
    </submittedName>
</protein>
<dbReference type="EMBL" id="JBDNCH010000002">
    <property type="protein sequence ID" value="MEN9062409.1"/>
    <property type="molecule type" value="Genomic_DNA"/>
</dbReference>
<feature type="transmembrane region" description="Helical" evidence="1">
    <location>
        <begin position="7"/>
        <end position="33"/>
    </location>
</feature>
<organism evidence="2 3">
    <name type="scientific">Ponticoccus litoralis</name>
    <dbReference type="NCBI Taxonomy" id="422297"/>
    <lineage>
        <taxon>Bacteria</taxon>
        <taxon>Pseudomonadati</taxon>
        <taxon>Pseudomonadota</taxon>
        <taxon>Alphaproteobacteria</taxon>
        <taxon>Rhodobacterales</taxon>
        <taxon>Roseobacteraceae</taxon>
        <taxon>Ponticoccus</taxon>
    </lineage>
</organism>
<evidence type="ECO:0000313" key="2">
    <source>
        <dbReference type="EMBL" id="MEN9062409.1"/>
    </source>
</evidence>
<dbReference type="Proteomes" id="UP001428774">
    <property type="component" value="Unassembled WGS sequence"/>
</dbReference>
<dbReference type="RefSeq" id="WP_347167382.1">
    <property type="nucleotide sequence ID" value="NZ_JBDNCH010000002.1"/>
</dbReference>
<name>A0AAW9SCA3_9RHOB</name>
<keyword evidence="1" id="KW-0812">Transmembrane</keyword>
<evidence type="ECO:0000313" key="3">
    <source>
        <dbReference type="Proteomes" id="UP001428774"/>
    </source>
</evidence>
<accession>A0AAW9SCA3</accession>
<sequence length="125" mass="13200">MLRGLRIWLFHGLAFLAGMIVSAVVASGLMVLAPGGAPAVIAVAAAGLTLGYLVWAALVCLLLDMAAGPVLKLIGPGLLIATMLGYFALIYWEVATPTEGSVLIYLLLFLAGGLWLSFRPEEWEE</sequence>
<keyword evidence="1" id="KW-1133">Transmembrane helix</keyword>